<dbReference type="InterPro" id="IPR052207">
    <property type="entry name" value="Max-like/E-box_TFs"/>
</dbReference>
<proteinExistence type="predicted"/>
<dbReference type="PANTHER" id="PTHR15741">
    <property type="entry name" value="BASIC HELIX-LOOP-HELIX ZIP TRANSCRIPTION FACTOR"/>
    <property type="match status" value="1"/>
</dbReference>
<dbReference type="GO" id="GO:0000981">
    <property type="term" value="F:DNA-binding transcription factor activity, RNA polymerase II-specific"/>
    <property type="evidence" value="ECO:0007669"/>
    <property type="project" value="TreeGrafter"/>
</dbReference>
<evidence type="ECO:0000313" key="9">
    <source>
        <dbReference type="EMBL" id="KAF8474516.1"/>
    </source>
</evidence>
<evidence type="ECO:0000256" key="1">
    <source>
        <dbReference type="ARBA" id="ARBA00004123"/>
    </source>
</evidence>
<evidence type="ECO:0000256" key="2">
    <source>
        <dbReference type="ARBA" id="ARBA00023015"/>
    </source>
</evidence>
<feature type="coiled-coil region" evidence="6">
    <location>
        <begin position="91"/>
        <end position="118"/>
    </location>
</feature>
<evidence type="ECO:0000256" key="7">
    <source>
        <dbReference type="SAM" id="MobiDB-lite"/>
    </source>
</evidence>
<evidence type="ECO:0000256" key="4">
    <source>
        <dbReference type="ARBA" id="ARBA00023163"/>
    </source>
</evidence>
<feature type="compositionally biased region" description="Basic and acidic residues" evidence="7">
    <location>
        <begin position="385"/>
        <end position="399"/>
    </location>
</feature>
<dbReference type="Pfam" id="PF00010">
    <property type="entry name" value="HLH"/>
    <property type="match status" value="1"/>
</dbReference>
<dbReference type="PROSITE" id="PS50888">
    <property type="entry name" value="BHLH"/>
    <property type="match status" value="1"/>
</dbReference>
<dbReference type="GO" id="GO:0000978">
    <property type="term" value="F:RNA polymerase II cis-regulatory region sequence-specific DNA binding"/>
    <property type="evidence" value="ECO:0007669"/>
    <property type="project" value="TreeGrafter"/>
</dbReference>
<comment type="caution">
    <text evidence="9">The sequence shown here is derived from an EMBL/GenBank/DDBJ whole genome shotgun (WGS) entry which is preliminary data.</text>
</comment>
<keyword evidence="3" id="KW-0238">DNA-binding</keyword>
<feature type="compositionally biased region" description="Polar residues" evidence="7">
    <location>
        <begin position="401"/>
        <end position="415"/>
    </location>
</feature>
<keyword evidence="4" id="KW-0804">Transcription</keyword>
<dbReference type="SUPFAM" id="SSF47459">
    <property type="entry name" value="HLH, helix-loop-helix DNA-binding domain"/>
    <property type="match status" value="1"/>
</dbReference>
<dbReference type="InterPro" id="IPR011598">
    <property type="entry name" value="bHLH_dom"/>
</dbReference>
<reference evidence="9" key="1">
    <citation type="submission" date="2019-10" db="EMBL/GenBank/DDBJ databases">
        <authorList>
            <consortium name="DOE Joint Genome Institute"/>
            <person name="Kuo A."/>
            <person name="Miyauchi S."/>
            <person name="Kiss E."/>
            <person name="Drula E."/>
            <person name="Kohler A."/>
            <person name="Sanchez-Garcia M."/>
            <person name="Andreopoulos B."/>
            <person name="Barry K.W."/>
            <person name="Bonito G."/>
            <person name="Buee M."/>
            <person name="Carver A."/>
            <person name="Chen C."/>
            <person name="Cichocki N."/>
            <person name="Clum A."/>
            <person name="Culley D."/>
            <person name="Crous P.W."/>
            <person name="Fauchery L."/>
            <person name="Girlanda M."/>
            <person name="Hayes R."/>
            <person name="Keri Z."/>
            <person name="LaButti K."/>
            <person name="Lipzen A."/>
            <person name="Lombard V."/>
            <person name="Magnuson J."/>
            <person name="Maillard F."/>
            <person name="Morin E."/>
            <person name="Murat C."/>
            <person name="Nolan M."/>
            <person name="Ohm R."/>
            <person name="Pangilinan J."/>
            <person name="Pereira M."/>
            <person name="Perotto S."/>
            <person name="Peter M."/>
            <person name="Riley R."/>
            <person name="Sitrit Y."/>
            <person name="Stielow B."/>
            <person name="Szollosi G."/>
            <person name="Zifcakova L."/>
            <person name="Stursova M."/>
            <person name="Spatafora J.W."/>
            <person name="Tedersoo L."/>
            <person name="Vaario L.-M."/>
            <person name="Yamada A."/>
            <person name="Yan M."/>
            <person name="Wang P."/>
            <person name="Xu J."/>
            <person name="Bruns T."/>
            <person name="Baldrian P."/>
            <person name="Vilgalys R."/>
            <person name="Henrissat B."/>
            <person name="Grigoriev I.V."/>
            <person name="Hibbett D."/>
            <person name="Nagy L.G."/>
            <person name="Martin F.M."/>
        </authorList>
    </citation>
    <scope>NUCLEOTIDE SEQUENCE</scope>
    <source>
        <strain evidence="9">Prilba</strain>
    </source>
</reference>
<dbReference type="InterPro" id="IPR036638">
    <property type="entry name" value="HLH_DNA-bd_sf"/>
</dbReference>
<keyword evidence="6" id="KW-0175">Coiled coil</keyword>
<feature type="region of interest" description="Disordered" evidence="7">
    <location>
        <begin position="489"/>
        <end position="508"/>
    </location>
</feature>
<evidence type="ECO:0000256" key="5">
    <source>
        <dbReference type="ARBA" id="ARBA00023242"/>
    </source>
</evidence>
<dbReference type="EMBL" id="WHVB01000017">
    <property type="protein sequence ID" value="KAF8474516.1"/>
    <property type="molecule type" value="Genomic_DNA"/>
</dbReference>
<dbReference type="AlphaFoldDB" id="A0A9P5MNI5"/>
<evidence type="ECO:0000256" key="6">
    <source>
        <dbReference type="SAM" id="Coils"/>
    </source>
</evidence>
<reference evidence="9" key="2">
    <citation type="journal article" date="2020" name="Nat. Commun.">
        <title>Large-scale genome sequencing of mycorrhizal fungi provides insights into the early evolution of symbiotic traits.</title>
        <authorList>
            <person name="Miyauchi S."/>
            <person name="Kiss E."/>
            <person name="Kuo A."/>
            <person name="Drula E."/>
            <person name="Kohler A."/>
            <person name="Sanchez-Garcia M."/>
            <person name="Morin E."/>
            <person name="Andreopoulos B."/>
            <person name="Barry K.W."/>
            <person name="Bonito G."/>
            <person name="Buee M."/>
            <person name="Carver A."/>
            <person name="Chen C."/>
            <person name="Cichocki N."/>
            <person name="Clum A."/>
            <person name="Culley D."/>
            <person name="Crous P.W."/>
            <person name="Fauchery L."/>
            <person name="Girlanda M."/>
            <person name="Hayes R.D."/>
            <person name="Keri Z."/>
            <person name="LaButti K."/>
            <person name="Lipzen A."/>
            <person name="Lombard V."/>
            <person name="Magnuson J."/>
            <person name="Maillard F."/>
            <person name="Murat C."/>
            <person name="Nolan M."/>
            <person name="Ohm R.A."/>
            <person name="Pangilinan J."/>
            <person name="Pereira M.F."/>
            <person name="Perotto S."/>
            <person name="Peter M."/>
            <person name="Pfister S."/>
            <person name="Riley R."/>
            <person name="Sitrit Y."/>
            <person name="Stielow J.B."/>
            <person name="Szollosi G."/>
            <person name="Zifcakova L."/>
            <person name="Stursova M."/>
            <person name="Spatafora J.W."/>
            <person name="Tedersoo L."/>
            <person name="Vaario L.M."/>
            <person name="Yamada A."/>
            <person name="Yan M."/>
            <person name="Wang P."/>
            <person name="Xu J."/>
            <person name="Bruns T."/>
            <person name="Baldrian P."/>
            <person name="Vilgalys R."/>
            <person name="Dunand C."/>
            <person name="Henrissat B."/>
            <person name="Grigoriev I.V."/>
            <person name="Hibbett D."/>
            <person name="Nagy L.G."/>
            <person name="Martin F.M."/>
        </authorList>
    </citation>
    <scope>NUCLEOTIDE SEQUENCE</scope>
    <source>
        <strain evidence="9">Prilba</strain>
    </source>
</reference>
<keyword evidence="5" id="KW-0539">Nucleus</keyword>
<feature type="compositionally biased region" description="Polar residues" evidence="7">
    <location>
        <begin position="332"/>
        <end position="356"/>
    </location>
</feature>
<dbReference type="SMART" id="SM00353">
    <property type="entry name" value="HLH"/>
    <property type="match status" value="1"/>
</dbReference>
<organism evidence="9 10">
    <name type="scientific">Russula ochroleuca</name>
    <dbReference type="NCBI Taxonomy" id="152965"/>
    <lineage>
        <taxon>Eukaryota</taxon>
        <taxon>Fungi</taxon>
        <taxon>Dikarya</taxon>
        <taxon>Basidiomycota</taxon>
        <taxon>Agaricomycotina</taxon>
        <taxon>Agaricomycetes</taxon>
        <taxon>Russulales</taxon>
        <taxon>Russulaceae</taxon>
        <taxon>Russula</taxon>
    </lineage>
</organism>
<protein>
    <recommendedName>
        <fullName evidence="8">BHLH domain-containing protein</fullName>
    </recommendedName>
</protein>
<keyword evidence="2" id="KW-0805">Transcription regulation</keyword>
<accession>A0A9P5MNI5</accession>
<feature type="compositionally biased region" description="Basic and acidic residues" evidence="7">
    <location>
        <begin position="448"/>
        <end position="457"/>
    </location>
</feature>
<gene>
    <name evidence="9" type="ORF">DFH94DRAFT_762903</name>
</gene>
<comment type="subcellular location">
    <subcellularLocation>
        <location evidence="1">Nucleus</location>
    </subcellularLocation>
</comment>
<feature type="region of interest" description="Disordered" evidence="7">
    <location>
        <begin position="377"/>
        <end position="416"/>
    </location>
</feature>
<name>A0A9P5MNI5_9AGAM</name>
<dbReference type="GO" id="GO:0005634">
    <property type="term" value="C:nucleus"/>
    <property type="evidence" value="ECO:0007669"/>
    <property type="project" value="UniProtKB-SubCell"/>
</dbReference>
<dbReference type="Proteomes" id="UP000759537">
    <property type="component" value="Unassembled WGS sequence"/>
</dbReference>
<feature type="domain" description="BHLH" evidence="8">
    <location>
        <begin position="442"/>
        <end position="523"/>
    </location>
</feature>
<feature type="region of interest" description="Disordered" evidence="7">
    <location>
        <begin position="432"/>
        <end position="457"/>
    </location>
</feature>
<evidence type="ECO:0000313" key="10">
    <source>
        <dbReference type="Proteomes" id="UP000759537"/>
    </source>
</evidence>
<dbReference type="OrthoDB" id="5344169at2759"/>
<keyword evidence="10" id="KW-1185">Reference proteome</keyword>
<evidence type="ECO:0000259" key="8">
    <source>
        <dbReference type="PROSITE" id="PS50888"/>
    </source>
</evidence>
<dbReference type="GO" id="GO:0046983">
    <property type="term" value="F:protein dimerization activity"/>
    <property type="evidence" value="ECO:0007669"/>
    <property type="project" value="InterPro"/>
</dbReference>
<feature type="region of interest" description="Disordered" evidence="7">
    <location>
        <begin position="118"/>
        <end position="356"/>
    </location>
</feature>
<dbReference type="PANTHER" id="PTHR15741:SF38">
    <property type="entry name" value="BHLH DOMAIN-CONTAINING PROTEIN"/>
    <property type="match status" value="1"/>
</dbReference>
<evidence type="ECO:0000256" key="3">
    <source>
        <dbReference type="ARBA" id="ARBA00023125"/>
    </source>
</evidence>
<dbReference type="Gene3D" id="4.10.280.10">
    <property type="entry name" value="Helix-loop-helix DNA-binding domain"/>
    <property type="match status" value="1"/>
</dbReference>
<sequence length="592" mass="63920">MDHQDAQQQQKDFYNALIAEVGADRGNESHHPCMYGGALPSPSSSTMSSSNPVISNAPLNLDLVTQLIGLQGQQSGSMNQGQYSPQLVLEQRLKLNQLQQLQLQNQILQQQLEFLNGQGTTSPIEGSSERQKPQNPYLGLPTPINSAELHAQSSPNPDYISPITLGYVDDTSHYRSNNQPQLPPDMHLPPHHMPASHDARSAPANIVFDTTPPMPLPSPGDLDFDLSPLSPWMDAYKPDTSQQSRRSKRTASPPEDERAKVARQRPSPTPRVPSTPNSTKRARRGTKSASSTPLLRSSRAGGQKNGSIDIPGDTPSPVDLSMPPPGRPVSQPEINASSSSVNVPCANSSSASATHNITPVTPASIMNLGGLGMNSGLAPPTAVKSDGRGKSVGRGKDASHSGPTTKKGSGVTLVSPSLKPILPAGNMYSNSLTSSSLPSPVLRKTSHKAAEQKRRDSLKTTFDDLRILLPPIPLPSEEGYPDEPILPGAMPPRGPPRGNTDGPNRGISKLQLLRCGNDYIRLLKEKVEKRDNEMALLRSEVRRLRSFISEDIWQEGGEGIDLERDVDFGELGPWRRSMNTYDADDGEEDAAE</sequence>